<gene>
    <name evidence="4" type="ORF">ACFS2C_04095</name>
</gene>
<dbReference type="EMBL" id="JBHUOF010000004">
    <property type="protein sequence ID" value="MFD2798569.1"/>
    <property type="molecule type" value="Genomic_DNA"/>
</dbReference>
<feature type="compositionally biased region" description="Low complexity" evidence="1">
    <location>
        <begin position="28"/>
        <end position="41"/>
    </location>
</feature>
<evidence type="ECO:0000256" key="2">
    <source>
        <dbReference type="SAM" id="SignalP"/>
    </source>
</evidence>
<dbReference type="PANTHER" id="PTHR36933:SF1">
    <property type="entry name" value="SLL0788 PROTEIN"/>
    <property type="match status" value="1"/>
</dbReference>
<reference evidence="5" key="1">
    <citation type="journal article" date="2019" name="Int. J. Syst. Evol. Microbiol.">
        <title>The Global Catalogue of Microorganisms (GCM) 10K type strain sequencing project: providing services to taxonomists for standard genome sequencing and annotation.</title>
        <authorList>
            <consortium name="The Broad Institute Genomics Platform"/>
            <consortium name="The Broad Institute Genome Sequencing Center for Infectious Disease"/>
            <person name="Wu L."/>
            <person name="Ma J."/>
        </authorList>
    </citation>
    <scope>NUCLEOTIDE SEQUENCE [LARGE SCALE GENOMIC DNA]</scope>
    <source>
        <strain evidence="5">IBRC-M 10906</strain>
    </source>
</reference>
<feature type="compositionally biased region" description="Polar residues" evidence="1">
    <location>
        <begin position="115"/>
        <end position="129"/>
    </location>
</feature>
<evidence type="ECO:0000313" key="5">
    <source>
        <dbReference type="Proteomes" id="UP001597478"/>
    </source>
</evidence>
<keyword evidence="2" id="KW-0732">Signal</keyword>
<dbReference type="Proteomes" id="UP001597478">
    <property type="component" value="Unassembled WGS sequence"/>
</dbReference>
<feature type="domain" description="DUF305" evidence="3">
    <location>
        <begin position="56"/>
        <end position="207"/>
    </location>
</feature>
<feature type="chain" id="PRO_5045812332" evidence="2">
    <location>
        <begin position="20"/>
        <end position="209"/>
    </location>
</feature>
<dbReference type="InterPro" id="IPR012347">
    <property type="entry name" value="Ferritin-like"/>
</dbReference>
<feature type="region of interest" description="Disordered" evidence="1">
    <location>
        <begin position="26"/>
        <end position="53"/>
    </location>
</feature>
<accession>A0ABW5W5X0</accession>
<name>A0ABW5W5X0_9PSEU</name>
<dbReference type="Pfam" id="PF03713">
    <property type="entry name" value="DUF305"/>
    <property type="match status" value="1"/>
</dbReference>
<dbReference type="RefSeq" id="WP_377389530.1">
    <property type="nucleotide sequence ID" value="NZ_JBHSAN010000017.1"/>
</dbReference>
<evidence type="ECO:0000313" key="4">
    <source>
        <dbReference type="EMBL" id="MFD2798569.1"/>
    </source>
</evidence>
<feature type="region of interest" description="Disordered" evidence="1">
    <location>
        <begin position="115"/>
        <end position="139"/>
    </location>
</feature>
<dbReference type="PANTHER" id="PTHR36933">
    <property type="entry name" value="SLL0788 PROTEIN"/>
    <property type="match status" value="1"/>
</dbReference>
<dbReference type="PROSITE" id="PS51257">
    <property type="entry name" value="PROKAR_LIPOPROTEIN"/>
    <property type="match status" value="1"/>
</dbReference>
<feature type="signal peptide" evidence="2">
    <location>
        <begin position="1"/>
        <end position="19"/>
    </location>
</feature>
<sequence>MNKSVIRAALAAALGTVLATGCVGGSEAGPASSTAAPSTSESAHEPAHRPAQRQADVAFVRQMIPHHEGALAMARLVQGRTGNPAIVDLAGRVAQAQGPEIAQMKAWLRQWGVDQTETHGGTPGGNHSPSPGHEEMPGMGAADLRKLERAKGAEFDRLFLQLMIAHHEGAVRMSRTVLEQGRNPDVKALARRIIDAQEAEIAEMRSLQR</sequence>
<evidence type="ECO:0000259" key="3">
    <source>
        <dbReference type="Pfam" id="PF03713"/>
    </source>
</evidence>
<dbReference type="InterPro" id="IPR005183">
    <property type="entry name" value="DUF305_CopM-like"/>
</dbReference>
<comment type="caution">
    <text evidence="4">The sequence shown here is derived from an EMBL/GenBank/DDBJ whole genome shotgun (WGS) entry which is preliminary data.</text>
</comment>
<proteinExistence type="predicted"/>
<dbReference type="Gene3D" id="1.20.1260.10">
    <property type="match status" value="1"/>
</dbReference>
<keyword evidence="5" id="KW-1185">Reference proteome</keyword>
<organism evidence="4 5">
    <name type="scientific">Prauserella oleivorans</name>
    <dbReference type="NCBI Taxonomy" id="1478153"/>
    <lineage>
        <taxon>Bacteria</taxon>
        <taxon>Bacillati</taxon>
        <taxon>Actinomycetota</taxon>
        <taxon>Actinomycetes</taxon>
        <taxon>Pseudonocardiales</taxon>
        <taxon>Pseudonocardiaceae</taxon>
        <taxon>Prauserella</taxon>
    </lineage>
</organism>
<evidence type="ECO:0000256" key="1">
    <source>
        <dbReference type="SAM" id="MobiDB-lite"/>
    </source>
</evidence>
<protein>
    <submittedName>
        <fullName evidence="4">DUF305 domain-containing protein</fullName>
    </submittedName>
</protein>